<evidence type="ECO:0000313" key="2">
    <source>
        <dbReference type="EMBL" id="WOH39071.1"/>
    </source>
</evidence>
<dbReference type="RefSeq" id="WP_348397838.1">
    <property type="nucleotide sequence ID" value="NZ_CP136600.1"/>
</dbReference>
<keyword evidence="1" id="KW-0732">Signal</keyword>
<dbReference type="InterPro" id="IPR046735">
    <property type="entry name" value="PA2779-like"/>
</dbReference>
<dbReference type="Pfam" id="PF20332">
    <property type="entry name" value="DUF6627"/>
    <property type="match status" value="1"/>
</dbReference>
<protein>
    <submittedName>
        <fullName evidence="2">DUF6627 family protein</fullName>
    </submittedName>
</protein>
<evidence type="ECO:0000256" key="1">
    <source>
        <dbReference type="SAM" id="SignalP"/>
    </source>
</evidence>
<accession>A0ABZ0GTI7</accession>
<dbReference type="Proteomes" id="UP001301442">
    <property type="component" value="Chromosome"/>
</dbReference>
<reference evidence="2 3" key="1">
    <citation type="submission" date="2023-09" db="EMBL/GenBank/DDBJ databases">
        <authorList>
            <person name="Qi X."/>
        </authorList>
    </citation>
    <scope>NUCLEOTIDE SEQUENCE [LARGE SCALE GENOMIC DNA]</scope>
    <source>
        <strain evidence="2 3">S1-1</strain>
    </source>
</reference>
<name>A0ABZ0GTI7_9GAMM</name>
<gene>
    <name evidence="2" type="ORF">RI844_07565</name>
</gene>
<dbReference type="NCBIfam" id="NF033919">
    <property type="entry name" value="PA2779_fam"/>
    <property type="match status" value="1"/>
</dbReference>
<evidence type="ECO:0000313" key="3">
    <source>
        <dbReference type="Proteomes" id="UP001301442"/>
    </source>
</evidence>
<feature type="signal peptide" evidence="1">
    <location>
        <begin position="1"/>
        <end position="30"/>
    </location>
</feature>
<proteinExistence type="predicted"/>
<organism evidence="2 3">
    <name type="scientific">Thalassotalea fonticola</name>
    <dbReference type="NCBI Taxonomy" id="3065649"/>
    <lineage>
        <taxon>Bacteria</taxon>
        <taxon>Pseudomonadati</taxon>
        <taxon>Pseudomonadota</taxon>
        <taxon>Gammaproteobacteria</taxon>
        <taxon>Alteromonadales</taxon>
        <taxon>Colwelliaceae</taxon>
        <taxon>Thalassotalea</taxon>
    </lineage>
</organism>
<dbReference type="EMBL" id="CP136600">
    <property type="protein sequence ID" value="WOH39071.1"/>
    <property type="molecule type" value="Genomic_DNA"/>
</dbReference>
<keyword evidence="3" id="KW-1185">Reference proteome</keyword>
<feature type="chain" id="PRO_5047431464" evidence="1">
    <location>
        <begin position="31"/>
        <end position="132"/>
    </location>
</feature>
<sequence>MVNFIHSQKLAKLMIYLVLLFNFQSTAVQAGMVSTNAVIELDSQSFSTNDLLTSLNTEQLKQQLVAMGVDTDALEQRIASLTSEEISVLNNEIKNQPAGAGVAGLLVTVFIVFVITDAVCATDFFTFVKCVN</sequence>